<dbReference type="AlphaFoldDB" id="A0A6C0HPG6"/>
<dbReference type="PANTHER" id="PTHR11477:SF0">
    <property type="entry name" value="IP08861P-RELATED"/>
    <property type="match status" value="1"/>
</dbReference>
<evidence type="ECO:0000259" key="4">
    <source>
        <dbReference type="PROSITE" id="PS51133"/>
    </source>
</evidence>
<keyword evidence="1" id="KW-0479">Metal-binding</keyword>
<dbReference type="PANTHER" id="PTHR11477">
    <property type="entry name" value="TRANSCRIPTION FACTOR S-II ZINC FINGER DOMAIN-CONTAINING PROTEIN"/>
    <property type="match status" value="1"/>
</dbReference>
<keyword evidence="3" id="KW-0862">Zinc</keyword>
<dbReference type="PROSITE" id="PS00466">
    <property type="entry name" value="ZF_TFIIS_1"/>
    <property type="match status" value="1"/>
</dbReference>
<dbReference type="Gene3D" id="2.20.25.10">
    <property type="match status" value="1"/>
</dbReference>
<dbReference type="Pfam" id="PF01096">
    <property type="entry name" value="Zn_ribbon_TFIIS"/>
    <property type="match status" value="1"/>
</dbReference>
<keyword evidence="2" id="KW-0863">Zinc-finger</keyword>
<reference evidence="5" key="1">
    <citation type="journal article" date="2020" name="Nature">
        <title>Giant virus diversity and host interactions through global metagenomics.</title>
        <authorList>
            <person name="Schulz F."/>
            <person name="Roux S."/>
            <person name="Paez-Espino D."/>
            <person name="Jungbluth S."/>
            <person name="Walsh D.A."/>
            <person name="Denef V.J."/>
            <person name="McMahon K.D."/>
            <person name="Konstantinidis K.T."/>
            <person name="Eloe-Fadrosh E.A."/>
            <person name="Kyrpides N.C."/>
            <person name="Woyke T."/>
        </authorList>
    </citation>
    <scope>NUCLEOTIDE SEQUENCE</scope>
    <source>
        <strain evidence="5">GVMAG-M-3300023184-160</strain>
    </source>
</reference>
<protein>
    <recommendedName>
        <fullName evidence="4">TFIIS-type domain-containing protein</fullName>
    </recommendedName>
</protein>
<proteinExistence type="predicted"/>
<dbReference type="SUPFAM" id="SSF57783">
    <property type="entry name" value="Zinc beta-ribbon"/>
    <property type="match status" value="1"/>
</dbReference>
<dbReference type="GO" id="GO:0008270">
    <property type="term" value="F:zinc ion binding"/>
    <property type="evidence" value="ECO:0007669"/>
    <property type="project" value="UniProtKB-KW"/>
</dbReference>
<feature type="domain" description="TFIIS-type" evidence="4">
    <location>
        <begin position="127"/>
        <end position="167"/>
    </location>
</feature>
<dbReference type="SMART" id="SM00440">
    <property type="entry name" value="ZnF_C2C2"/>
    <property type="match status" value="1"/>
</dbReference>
<evidence type="ECO:0000256" key="2">
    <source>
        <dbReference type="ARBA" id="ARBA00022771"/>
    </source>
</evidence>
<evidence type="ECO:0000313" key="5">
    <source>
        <dbReference type="EMBL" id="QHT81843.1"/>
    </source>
</evidence>
<dbReference type="CDD" id="cd13749">
    <property type="entry name" value="Zn-ribbon_TFIIS"/>
    <property type="match status" value="1"/>
</dbReference>
<accession>A0A6C0HPG6</accession>
<dbReference type="EMBL" id="MN739993">
    <property type="protein sequence ID" value="QHT81843.1"/>
    <property type="molecule type" value="Genomic_DNA"/>
</dbReference>
<organism evidence="5">
    <name type="scientific">viral metagenome</name>
    <dbReference type="NCBI Taxonomy" id="1070528"/>
    <lineage>
        <taxon>unclassified sequences</taxon>
        <taxon>metagenomes</taxon>
        <taxon>organismal metagenomes</taxon>
    </lineage>
</organism>
<dbReference type="InterPro" id="IPR001222">
    <property type="entry name" value="Znf_TFIIS"/>
</dbReference>
<sequence>MEQSMEHKLRKRVVDTFTSMLSNEAKSRNLEKSIYNHSLDKADSHHIPKRWENKIFLQLYLDTFRRLYFTLKKSEVKDKIDAGIFLCKDMAYKSHQELYPEKWSEEIENKRIRLENKYFPKIEASTDTFECRRCKKNRCTYYQAQTRSADEPMTTFVTCLDCGNRWKC</sequence>
<dbReference type="GO" id="GO:0006351">
    <property type="term" value="P:DNA-templated transcription"/>
    <property type="evidence" value="ECO:0007669"/>
    <property type="project" value="InterPro"/>
</dbReference>
<name>A0A6C0HPG6_9ZZZZ</name>
<dbReference type="GO" id="GO:0005634">
    <property type="term" value="C:nucleus"/>
    <property type="evidence" value="ECO:0007669"/>
    <property type="project" value="TreeGrafter"/>
</dbReference>
<dbReference type="PROSITE" id="PS51133">
    <property type="entry name" value="ZF_TFIIS_2"/>
    <property type="match status" value="1"/>
</dbReference>
<dbReference type="GO" id="GO:0003676">
    <property type="term" value="F:nucleic acid binding"/>
    <property type="evidence" value="ECO:0007669"/>
    <property type="project" value="InterPro"/>
</dbReference>
<evidence type="ECO:0000256" key="3">
    <source>
        <dbReference type="ARBA" id="ARBA00022833"/>
    </source>
</evidence>
<evidence type="ECO:0000256" key="1">
    <source>
        <dbReference type="ARBA" id="ARBA00022723"/>
    </source>
</evidence>